<evidence type="ECO:0000313" key="3">
    <source>
        <dbReference type="Proteomes" id="UP001054945"/>
    </source>
</evidence>
<gene>
    <name evidence="2" type="ORF">CEXT_645851</name>
</gene>
<evidence type="ECO:0000313" key="2">
    <source>
        <dbReference type="EMBL" id="GIX70735.1"/>
    </source>
</evidence>
<dbReference type="EMBL" id="BPLR01002165">
    <property type="protein sequence ID" value="GIX70735.1"/>
    <property type="molecule type" value="Genomic_DNA"/>
</dbReference>
<reference evidence="2 3" key="1">
    <citation type="submission" date="2021-06" db="EMBL/GenBank/DDBJ databases">
        <title>Caerostris extrusa draft genome.</title>
        <authorList>
            <person name="Kono N."/>
            <person name="Arakawa K."/>
        </authorList>
    </citation>
    <scope>NUCLEOTIDE SEQUENCE [LARGE SCALE GENOMIC DNA]</scope>
</reference>
<dbReference type="AlphaFoldDB" id="A0AAV4MEM7"/>
<dbReference type="Proteomes" id="UP001054945">
    <property type="component" value="Unassembled WGS sequence"/>
</dbReference>
<feature type="region of interest" description="Disordered" evidence="1">
    <location>
        <begin position="17"/>
        <end position="46"/>
    </location>
</feature>
<organism evidence="2 3">
    <name type="scientific">Caerostris extrusa</name>
    <name type="common">Bark spider</name>
    <name type="synonym">Caerostris bankana</name>
    <dbReference type="NCBI Taxonomy" id="172846"/>
    <lineage>
        <taxon>Eukaryota</taxon>
        <taxon>Metazoa</taxon>
        <taxon>Ecdysozoa</taxon>
        <taxon>Arthropoda</taxon>
        <taxon>Chelicerata</taxon>
        <taxon>Arachnida</taxon>
        <taxon>Araneae</taxon>
        <taxon>Araneomorphae</taxon>
        <taxon>Entelegynae</taxon>
        <taxon>Araneoidea</taxon>
        <taxon>Araneidae</taxon>
        <taxon>Caerostris</taxon>
    </lineage>
</organism>
<evidence type="ECO:0000256" key="1">
    <source>
        <dbReference type="SAM" id="MobiDB-lite"/>
    </source>
</evidence>
<proteinExistence type="predicted"/>
<keyword evidence="3" id="KW-1185">Reference proteome</keyword>
<accession>A0AAV4MEM7</accession>
<comment type="caution">
    <text evidence="2">The sequence shown here is derived from an EMBL/GenBank/DDBJ whole genome shotgun (WGS) entry which is preliminary data.</text>
</comment>
<protein>
    <submittedName>
        <fullName evidence="2">Uncharacterized protein</fullName>
    </submittedName>
</protein>
<name>A0AAV4MEM7_CAEEX</name>
<sequence length="79" mass="8651">MWTYPLGRMHTLLIKSERTKTHSTPLTAQPRALRSHGKARSGLEEGNSTLIAPAGLPQRPLVAKRIGAFLGQHPLVLMS</sequence>